<gene>
    <name evidence="1" type="ORF">EVA_21265</name>
</gene>
<dbReference type="InterPro" id="IPR029064">
    <property type="entry name" value="Ribosomal_eL30-like_sf"/>
</dbReference>
<protein>
    <submittedName>
        <fullName evidence="1">Ribosomal protein</fullName>
    </submittedName>
</protein>
<dbReference type="AlphaFoldDB" id="J9F853"/>
<sequence length="100" mass="11204">MENNQQKLFSALSLCRRAAKLVMGFEAVAQSVYEGRVWLVLLAQDVSAGTEKRMRRVSRTDCVPCQKMPLAQIDLCPITRRKVGVYAVTDENLATLCENV</sequence>
<dbReference type="Gene3D" id="3.30.1330.30">
    <property type="match status" value="1"/>
</dbReference>
<keyword evidence="1" id="KW-0689">Ribosomal protein</keyword>
<dbReference type="EMBL" id="AMCI01008719">
    <property type="protein sequence ID" value="EJW90628.1"/>
    <property type="molecule type" value="Genomic_DNA"/>
</dbReference>
<comment type="caution">
    <text evidence="1">The sequence shown here is derived from an EMBL/GenBank/DDBJ whole genome shotgun (WGS) entry which is preliminary data.</text>
</comment>
<reference evidence="1" key="1">
    <citation type="journal article" date="2012" name="PLoS ONE">
        <title>Gene sets for utilization of primary and secondary nutrition supplies in the distal gut of endangered iberian lynx.</title>
        <authorList>
            <person name="Alcaide M."/>
            <person name="Messina E."/>
            <person name="Richter M."/>
            <person name="Bargiela R."/>
            <person name="Peplies J."/>
            <person name="Huws S.A."/>
            <person name="Newbold C.J."/>
            <person name="Golyshin P.N."/>
            <person name="Simon M.A."/>
            <person name="Lopez G."/>
            <person name="Yakimov M.M."/>
            <person name="Ferrer M."/>
        </authorList>
    </citation>
    <scope>NUCLEOTIDE SEQUENCE</scope>
</reference>
<keyword evidence="1" id="KW-0687">Ribonucleoprotein</keyword>
<organism evidence="1">
    <name type="scientific">gut metagenome</name>
    <dbReference type="NCBI Taxonomy" id="749906"/>
    <lineage>
        <taxon>unclassified sequences</taxon>
        <taxon>metagenomes</taxon>
        <taxon>organismal metagenomes</taxon>
    </lineage>
</organism>
<dbReference type="GO" id="GO:0005840">
    <property type="term" value="C:ribosome"/>
    <property type="evidence" value="ECO:0007669"/>
    <property type="project" value="UniProtKB-KW"/>
</dbReference>
<dbReference type="SUPFAM" id="SSF55315">
    <property type="entry name" value="L30e-like"/>
    <property type="match status" value="1"/>
</dbReference>
<accession>J9F853</accession>
<feature type="non-terminal residue" evidence="1">
    <location>
        <position position="100"/>
    </location>
</feature>
<evidence type="ECO:0000313" key="1">
    <source>
        <dbReference type="EMBL" id="EJW90628.1"/>
    </source>
</evidence>
<name>J9F853_9ZZZZ</name>
<proteinExistence type="predicted"/>